<keyword evidence="2" id="KW-0238">DNA-binding</keyword>
<dbReference type="SUPFAM" id="SSF53822">
    <property type="entry name" value="Periplasmic binding protein-like I"/>
    <property type="match status" value="1"/>
</dbReference>
<sequence length="346" mass="39067">MARKNATIYDIAKLAKTSTATVSRVLSNSGYPVKEELRQRVLEAAKKLNYTPNLLGRQLKTKETRDIAVIIPNISNPFYPSIVLGVEDAAREKGYNVLLCDSYRNPQLEIAYLNSMAKKQVRGIIISSISQNQRFLKELVSRGFNIVAFDQNVTFPCNRISFDYVKGGFLATEHLIKLGHKKIAFISAPLTRASRKGVFEGYLKALKHYKLDVNKELILINDKEQEINNEIYEYENGIELVKRFLKIKDMPTAIFAVNDMTAIGVIQGLKSFGVKVPDDVSVVGFDNIFISEMIEPPLTTIEQPKYEMGKLAATLLIDRLQNEGDKKYIEINMSPTLIIRKSTKPL</sequence>
<dbReference type="InterPro" id="IPR010982">
    <property type="entry name" value="Lambda_DNA-bd_dom_sf"/>
</dbReference>
<comment type="caution">
    <text evidence="5">The sequence shown here is derived from an EMBL/GenBank/DDBJ whole genome shotgun (WGS) entry which is preliminary data.</text>
</comment>
<evidence type="ECO:0000313" key="6">
    <source>
        <dbReference type="Proteomes" id="UP000322294"/>
    </source>
</evidence>
<dbReference type="AlphaFoldDB" id="A0A5S5AFY0"/>
<accession>A0A5S5AFY0</accession>
<dbReference type="SMART" id="SM00354">
    <property type="entry name" value="HTH_LACI"/>
    <property type="match status" value="1"/>
</dbReference>
<name>A0A5S5AFY0_9FIRM</name>
<dbReference type="Gene3D" id="3.40.50.2300">
    <property type="match status" value="2"/>
</dbReference>
<dbReference type="InterPro" id="IPR028082">
    <property type="entry name" value="Peripla_BP_I"/>
</dbReference>
<dbReference type="RefSeq" id="WP_148868030.1">
    <property type="nucleotide sequence ID" value="NZ_VNHO01000043.1"/>
</dbReference>
<dbReference type="OrthoDB" id="9784962at2"/>
<dbReference type="InterPro" id="IPR000843">
    <property type="entry name" value="HTH_LacI"/>
</dbReference>
<gene>
    <name evidence="5" type="ORF">LZ11_02385</name>
</gene>
<feature type="domain" description="HTH lacI-type" evidence="4">
    <location>
        <begin position="6"/>
        <end position="61"/>
    </location>
</feature>
<dbReference type="PANTHER" id="PTHR30146">
    <property type="entry name" value="LACI-RELATED TRANSCRIPTIONAL REPRESSOR"/>
    <property type="match status" value="1"/>
</dbReference>
<dbReference type="GO" id="GO:0000976">
    <property type="term" value="F:transcription cis-regulatory region binding"/>
    <property type="evidence" value="ECO:0007669"/>
    <property type="project" value="TreeGrafter"/>
</dbReference>
<keyword evidence="6" id="KW-1185">Reference proteome</keyword>
<dbReference type="Proteomes" id="UP000322294">
    <property type="component" value="Unassembled WGS sequence"/>
</dbReference>
<evidence type="ECO:0000256" key="2">
    <source>
        <dbReference type="ARBA" id="ARBA00023125"/>
    </source>
</evidence>
<dbReference type="EMBL" id="VNHO01000043">
    <property type="protein sequence ID" value="TYP47889.1"/>
    <property type="molecule type" value="Genomic_DNA"/>
</dbReference>
<dbReference type="InterPro" id="IPR046335">
    <property type="entry name" value="LacI/GalR-like_sensor"/>
</dbReference>
<dbReference type="GO" id="GO:0003700">
    <property type="term" value="F:DNA-binding transcription factor activity"/>
    <property type="evidence" value="ECO:0007669"/>
    <property type="project" value="TreeGrafter"/>
</dbReference>
<dbReference type="SUPFAM" id="SSF47413">
    <property type="entry name" value="lambda repressor-like DNA-binding domains"/>
    <property type="match status" value="1"/>
</dbReference>
<dbReference type="Gene3D" id="1.10.260.40">
    <property type="entry name" value="lambda repressor-like DNA-binding domains"/>
    <property type="match status" value="1"/>
</dbReference>
<keyword evidence="3" id="KW-0804">Transcription</keyword>
<dbReference type="Pfam" id="PF00356">
    <property type="entry name" value="LacI"/>
    <property type="match status" value="1"/>
</dbReference>
<dbReference type="PANTHER" id="PTHR30146:SF109">
    <property type="entry name" value="HTH-TYPE TRANSCRIPTIONAL REGULATOR GALS"/>
    <property type="match status" value="1"/>
</dbReference>
<proteinExistence type="predicted"/>
<evidence type="ECO:0000256" key="3">
    <source>
        <dbReference type="ARBA" id="ARBA00023163"/>
    </source>
</evidence>
<keyword evidence="1" id="KW-0805">Transcription regulation</keyword>
<dbReference type="PROSITE" id="PS50932">
    <property type="entry name" value="HTH_LACI_2"/>
    <property type="match status" value="1"/>
</dbReference>
<dbReference type="CDD" id="cd06267">
    <property type="entry name" value="PBP1_LacI_sugar_binding-like"/>
    <property type="match status" value="1"/>
</dbReference>
<evidence type="ECO:0000259" key="4">
    <source>
        <dbReference type="PROSITE" id="PS50932"/>
    </source>
</evidence>
<dbReference type="Pfam" id="PF13377">
    <property type="entry name" value="Peripla_BP_3"/>
    <property type="match status" value="1"/>
</dbReference>
<evidence type="ECO:0000313" key="5">
    <source>
        <dbReference type="EMBL" id="TYP47889.1"/>
    </source>
</evidence>
<reference evidence="5 6" key="1">
    <citation type="submission" date="2019-07" db="EMBL/GenBank/DDBJ databases">
        <title>Genomic Encyclopedia of Type Strains, Phase I: the one thousand microbial genomes (KMG-I) project.</title>
        <authorList>
            <person name="Kyrpides N."/>
        </authorList>
    </citation>
    <scope>NUCLEOTIDE SEQUENCE [LARGE SCALE GENOMIC DNA]</scope>
    <source>
        <strain evidence="5 6">DSM 16647</strain>
    </source>
</reference>
<protein>
    <submittedName>
        <fullName evidence="5">LacI family transcriptional regulator</fullName>
    </submittedName>
</protein>
<evidence type="ECO:0000256" key="1">
    <source>
        <dbReference type="ARBA" id="ARBA00023015"/>
    </source>
</evidence>
<organism evidence="5 6">
    <name type="scientific">Thermosediminibacter litoriperuensis</name>
    <dbReference type="NCBI Taxonomy" id="291989"/>
    <lineage>
        <taxon>Bacteria</taxon>
        <taxon>Bacillati</taxon>
        <taxon>Bacillota</taxon>
        <taxon>Clostridia</taxon>
        <taxon>Thermosediminibacterales</taxon>
        <taxon>Thermosediminibacteraceae</taxon>
        <taxon>Thermosediminibacter</taxon>
    </lineage>
</organism>
<dbReference type="CDD" id="cd01392">
    <property type="entry name" value="HTH_LacI"/>
    <property type="match status" value="1"/>
</dbReference>